<feature type="chain" id="PRO_5044512114" description="Lipid A acyltransferase PagP" evidence="8">
    <location>
        <begin position="23"/>
        <end position="192"/>
    </location>
</feature>
<evidence type="ECO:0000256" key="6">
    <source>
        <dbReference type="ARBA" id="ARBA00023237"/>
    </source>
</evidence>
<comment type="caution">
    <text evidence="9">The sequence shown here is derived from an EMBL/GenBank/DDBJ whole genome shotgun (WGS) entry which is preliminary data.</text>
</comment>
<evidence type="ECO:0000256" key="1">
    <source>
        <dbReference type="ARBA" id="ARBA00004442"/>
    </source>
</evidence>
<comment type="catalytic activity">
    <reaction evidence="8">
        <text>a lipid A + a 1,2-diacyl-sn-glycero-3-phosphocholine = a hepta-acyl lipid A + a 2-acyl-sn-glycero-3-phosphocholine</text>
        <dbReference type="Rhea" id="RHEA:74275"/>
        <dbReference type="ChEBI" id="CHEBI:57643"/>
        <dbReference type="ChEBI" id="CHEBI:57875"/>
        <dbReference type="ChEBI" id="CHEBI:193141"/>
        <dbReference type="ChEBI" id="CHEBI:193142"/>
        <dbReference type="EC" id="2.3.1.251"/>
    </reaction>
</comment>
<feature type="active site" evidence="8">
    <location>
        <position position="107"/>
    </location>
</feature>
<keyword evidence="4 8" id="KW-0732">Signal</keyword>
<evidence type="ECO:0000313" key="9">
    <source>
        <dbReference type="EMBL" id="ESM27654.1"/>
    </source>
</evidence>
<protein>
    <recommendedName>
        <fullName evidence="8">Lipid A acyltransferase PagP</fullName>
        <ecNumber evidence="8">2.3.1.251</ecNumber>
    </recommendedName>
    <alternativeName>
        <fullName evidence="8">Lipid A acylation protein</fullName>
    </alternativeName>
</protein>
<gene>
    <name evidence="8" type="primary">pagP</name>
    <name evidence="9" type="ORF">L402_04498</name>
</gene>
<dbReference type="HAMAP" id="MF_00837">
    <property type="entry name" value="PagP_transferase"/>
    <property type="match status" value="1"/>
</dbReference>
<dbReference type="Pfam" id="PF07017">
    <property type="entry name" value="PagP"/>
    <property type="match status" value="1"/>
</dbReference>
<dbReference type="SUPFAM" id="SSF56925">
    <property type="entry name" value="OMPA-like"/>
    <property type="match status" value="1"/>
</dbReference>
<dbReference type="GO" id="GO:0009279">
    <property type="term" value="C:cell outer membrane"/>
    <property type="evidence" value="ECO:0007669"/>
    <property type="project" value="UniProtKB-SubCell"/>
</dbReference>
<name>A0ABC9U611_ENTAS</name>
<dbReference type="InterPro" id="IPR011250">
    <property type="entry name" value="OMP/PagP_B-barrel"/>
</dbReference>
<dbReference type="FunFam" id="2.40.160.20:FF:000002">
    <property type="entry name" value="Lipid A palmitoyltransferase PagP"/>
    <property type="match status" value="1"/>
</dbReference>
<evidence type="ECO:0000256" key="4">
    <source>
        <dbReference type="ARBA" id="ARBA00022729"/>
    </source>
</evidence>
<comment type="function">
    <text evidence="8">Transfers a fatty acid residue from the sn-1 position of a phospholipid to the N-linked hydroxyfatty acid chain on the proximal unit of lipid A or its precursors.</text>
</comment>
<evidence type="ECO:0000256" key="3">
    <source>
        <dbReference type="ARBA" id="ARBA00022679"/>
    </source>
</evidence>
<dbReference type="GO" id="GO:0009245">
    <property type="term" value="P:lipid A biosynthetic process"/>
    <property type="evidence" value="ECO:0007669"/>
    <property type="project" value="UniProtKB-UniRule"/>
</dbReference>
<evidence type="ECO:0000256" key="5">
    <source>
        <dbReference type="ARBA" id="ARBA00023136"/>
    </source>
</evidence>
<sequence precursor="true">MMQRTFSAFWMILFLFVAPLHAEPNVYGEQRISGWWNALTDDISQTWEEPQRYDLYLPFLSWHARFMYDKEKTDNYNEMPWGGGLGVSRYNEEGNWSALFAMMFKDSHNEWQPAMGYGWEKGWYLDNAKDFRLGLGAAAGITARDDFANYVPLPFIFPLFSAGYKRVTVQFTYIPGTYNNGNVLFAWLRLGF</sequence>
<feature type="active site" evidence="8">
    <location>
        <position position="63"/>
    </location>
</feature>
<feature type="site" description="Role in the phospholipid gating" evidence="8">
    <location>
        <position position="178"/>
    </location>
</feature>
<dbReference type="InterPro" id="IPR009746">
    <property type="entry name" value="LipidA_acyl_PagP"/>
</dbReference>
<comment type="catalytic activity">
    <reaction evidence="8">
        <text>a lipid IIA + a 1,2-diacyl-sn-glycero-3-phosphocholine = a lipid IIB + a 2-acyl-sn-glycero-3-phosphocholine</text>
        <dbReference type="Rhea" id="RHEA:74283"/>
        <dbReference type="ChEBI" id="CHEBI:57643"/>
        <dbReference type="ChEBI" id="CHEBI:57875"/>
        <dbReference type="ChEBI" id="CHEBI:193144"/>
        <dbReference type="ChEBI" id="CHEBI:193145"/>
        <dbReference type="EC" id="2.3.1.251"/>
    </reaction>
</comment>
<evidence type="ECO:0000256" key="8">
    <source>
        <dbReference type="HAMAP-Rule" id="MF_00837"/>
    </source>
</evidence>
<comment type="subcellular location">
    <subcellularLocation>
        <location evidence="1 8">Cell outer membrane</location>
    </subcellularLocation>
</comment>
<keyword evidence="5 8" id="KW-0472">Membrane</keyword>
<accession>A0ABC9U611</accession>
<dbReference type="GO" id="GO:0016409">
    <property type="term" value="F:palmitoyltransferase activity"/>
    <property type="evidence" value="ECO:0007669"/>
    <property type="project" value="UniProtKB-ARBA"/>
</dbReference>
<organism evidence="9 10">
    <name type="scientific">Enterobacter asburiae</name>
    <dbReference type="NCBI Taxonomy" id="61645"/>
    <lineage>
        <taxon>Bacteria</taxon>
        <taxon>Pseudomonadati</taxon>
        <taxon>Pseudomonadota</taxon>
        <taxon>Gammaproteobacteria</taxon>
        <taxon>Enterobacterales</taxon>
        <taxon>Enterobacteriaceae</taxon>
        <taxon>Enterobacter</taxon>
        <taxon>Enterobacter cloacae complex</taxon>
    </lineage>
</organism>
<evidence type="ECO:0000256" key="2">
    <source>
        <dbReference type="ARBA" id="ARBA00006368"/>
    </source>
</evidence>
<comment type="subunit">
    <text evidence="8">Homodimer.</text>
</comment>
<evidence type="ECO:0000313" key="10">
    <source>
        <dbReference type="Proteomes" id="UP000017391"/>
    </source>
</evidence>
<keyword evidence="6 8" id="KW-0998">Cell outer membrane</keyword>
<dbReference type="EMBL" id="AYIP01000016">
    <property type="protein sequence ID" value="ESM27654.1"/>
    <property type="molecule type" value="Genomic_DNA"/>
</dbReference>
<dbReference type="Proteomes" id="UP000017391">
    <property type="component" value="Unassembled WGS sequence"/>
</dbReference>
<feature type="signal peptide" evidence="8">
    <location>
        <begin position="1"/>
        <end position="22"/>
    </location>
</feature>
<dbReference type="Gene3D" id="2.40.160.20">
    <property type="match status" value="1"/>
</dbReference>
<comment type="catalytic activity">
    <reaction evidence="8">
        <text>a lipid IVA + a 1,2-diacyl-sn-glycero-3-phosphocholine = a lipid IVB + a 2-acyl-sn-glycero-3-phosphocholine</text>
        <dbReference type="Rhea" id="RHEA:74279"/>
        <dbReference type="ChEBI" id="CHEBI:57643"/>
        <dbReference type="ChEBI" id="CHEBI:57875"/>
        <dbReference type="ChEBI" id="CHEBI:176425"/>
        <dbReference type="ChEBI" id="CHEBI:193143"/>
        <dbReference type="EC" id="2.3.1.251"/>
    </reaction>
</comment>
<dbReference type="AlphaFoldDB" id="A0ABC9U611"/>
<keyword evidence="7 8" id="KW-0012">Acyltransferase</keyword>
<feature type="site" description="Role in lipopolysaccharide recognition" evidence="8">
    <location>
        <position position="72"/>
    </location>
</feature>
<evidence type="ECO:0000256" key="7">
    <source>
        <dbReference type="ARBA" id="ARBA00023315"/>
    </source>
</evidence>
<comment type="similarity">
    <text evidence="2 8">Belongs to the lipid A palmitoyltransferase family.</text>
</comment>
<reference evidence="10" key="1">
    <citation type="submission" date="2013-09" db="EMBL/GenBank/DDBJ databases">
        <title>The Genome Sequence of Enterobacter cloacae BWH 31.</title>
        <authorList>
            <consortium name="The Broad Institute Genomics Platform"/>
            <consortium name="The Broad Institute Genome Sequencing Center for Infectious Disease"/>
            <person name="Murphy C."/>
            <person name="Cosimi L."/>
            <person name="Cerqueira G."/>
            <person name="Feldgarden M."/>
            <person name="Hung D."/>
            <person name="Onderdonk A.B."/>
            <person name="Ferraro M.J."/>
            <person name="Hooper D."/>
            <person name="Dekker J."/>
            <person name="O'Brien T."/>
            <person name="Huang S."/>
            <person name="Quan V."/>
            <person name="Ernst C."/>
            <person name="Delaney M."/>
            <person name="DuBois A."/>
            <person name="Young S.K."/>
            <person name="Zeng Q."/>
            <person name="Gargeya S."/>
            <person name="Fitzgerald M."/>
            <person name="Abouelleil A."/>
            <person name="Alvarado L."/>
            <person name="Berlin A.M."/>
            <person name="Chapman S.B."/>
            <person name="Gainer-Dewar J."/>
            <person name="Goldberg J."/>
            <person name="Gnerre S."/>
            <person name="Griggs A."/>
            <person name="Gujja S."/>
            <person name="Hansen M."/>
            <person name="Howarth C."/>
            <person name="Imamovic A."/>
            <person name="Ireland A."/>
            <person name="Larimer J."/>
            <person name="McCowan C."/>
            <person name="Murphy C."/>
            <person name="Pearson M."/>
            <person name="Poon T.W."/>
            <person name="Priest M."/>
            <person name="Roberts A."/>
            <person name="Saif S."/>
            <person name="Shea T."/>
            <person name="Sykes S."/>
            <person name="Wortman J."/>
            <person name="Nusbaum C."/>
            <person name="Birren B."/>
        </authorList>
    </citation>
    <scope>NUCLEOTIDE SEQUENCE [LARGE SCALE GENOMIC DNA]</scope>
    <source>
        <strain evidence="10">BWH 31</strain>
    </source>
</reference>
<keyword evidence="3 8" id="KW-0808">Transferase</keyword>
<feature type="active site" evidence="8">
    <location>
        <position position="106"/>
    </location>
</feature>
<dbReference type="EC" id="2.3.1.251" evidence="8"/>
<proteinExistence type="inferred from homology"/>
<dbReference type="NCBIfam" id="NF008271">
    <property type="entry name" value="PRK11045.1"/>
    <property type="match status" value="1"/>
</dbReference>